<dbReference type="EMBL" id="JACASF010000005">
    <property type="protein sequence ID" value="KAF6477859.1"/>
    <property type="molecule type" value="Genomic_DNA"/>
</dbReference>
<evidence type="ECO:0000313" key="1">
    <source>
        <dbReference type="EMBL" id="KAF6477859.1"/>
    </source>
</evidence>
<comment type="caution">
    <text evidence="1">The sequence shown here is derived from an EMBL/GenBank/DDBJ whole genome shotgun (WGS) entry which is preliminary data.</text>
</comment>
<keyword evidence="2" id="KW-1185">Reference proteome</keyword>
<dbReference type="InParanoid" id="A0A7J8I163"/>
<protein>
    <submittedName>
        <fullName evidence="1">Uncharacterized protein</fullName>
    </submittedName>
</protein>
<organism evidence="1 2">
    <name type="scientific">Molossus molossus</name>
    <name type="common">Pallas' mastiff bat</name>
    <name type="synonym">Vespertilio molossus</name>
    <dbReference type="NCBI Taxonomy" id="27622"/>
    <lineage>
        <taxon>Eukaryota</taxon>
        <taxon>Metazoa</taxon>
        <taxon>Chordata</taxon>
        <taxon>Craniata</taxon>
        <taxon>Vertebrata</taxon>
        <taxon>Euteleostomi</taxon>
        <taxon>Mammalia</taxon>
        <taxon>Eutheria</taxon>
        <taxon>Laurasiatheria</taxon>
        <taxon>Chiroptera</taxon>
        <taxon>Yangochiroptera</taxon>
        <taxon>Molossidae</taxon>
        <taxon>Molossus</taxon>
    </lineage>
</organism>
<dbReference type="AlphaFoldDB" id="A0A7J8I163"/>
<sequence>MFYNSVILPLWGLSGTQTAPASSHISPLLSPQPIKNGRKGLVIQVANKIHHQPHTRGFHLYGHDPCGRGGKEHPENVCLERGSPPLTPLLSAVSWQPSGYGPGGLTPVNRRLSSDEQPVQCFSFVLPSKARVNASNTFNQRANVHLSAHLTCNEISPVFCSTVWVPLL</sequence>
<reference evidence="1 2" key="1">
    <citation type="journal article" date="2020" name="Nature">
        <title>Six reference-quality genomes reveal evolution of bat adaptations.</title>
        <authorList>
            <person name="Jebb D."/>
            <person name="Huang Z."/>
            <person name="Pippel M."/>
            <person name="Hughes G.M."/>
            <person name="Lavrichenko K."/>
            <person name="Devanna P."/>
            <person name="Winkler S."/>
            <person name="Jermiin L.S."/>
            <person name="Skirmuntt E.C."/>
            <person name="Katzourakis A."/>
            <person name="Burkitt-Gray L."/>
            <person name="Ray D.A."/>
            <person name="Sullivan K.A.M."/>
            <person name="Roscito J.G."/>
            <person name="Kirilenko B.M."/>
            <person name="Davalos L.M."/>
            <person name="Corthals A.P."/>
            <person name="Power M.L."/>
            <person name="Jones G."/>
            <person name="Ransome R.D."/>
            <person name="Dechmann D.K.N."/>
            <person name="Locatelli A.G."/>
            <person name="Puechmaille S.J."/>
            <person name="Fedrigo O."/>
            <person name="Jarvis E.D."/>
            <person name="Hiller M."/>
            <person name="Vernes S.C."/>
            <person name="Myers E.W."/>
            <person name="Teeling E.C."/>
        </authorList>
    </citation>
    <scope>NUCLEOTIDE SEQUENCE [LARGE SCALE GENOMIC DNA]</scope>
    <source>
        <strain evidence="1">MMolMol1</strain>
        <tissue evidence="1">Muscle</tissue>
    </source>
</reference>
<evidence type="ECO:0000313" key="2">
    <source>
        <dbReference type="Proteomes" id="UP000550707"/>
    </source>
</evidence>
<dbReference type="Proteomes" id="UP000550707">
    <property type="component" value="Unassembled WGS sequence"/>
</dbReference>
<accession>A0A7J8I163</accession>
<name>A0A7J8I163_MOLMO</name>
<gene>
    <name evidence="1" type="ORF">HJG59_010765</name>
</gene>
<proteinExistence type="predicted"/>